<dbReference type="STRING" id="200904.GCA_900168775_02689"/>
<evidence type="ECO:0000259" key="3">
    <source>
        <dbReference type="PROSITE" id="PS50111"/>
    </source>
</evidence>
<dbReference type="AlphaFoldDB" id="A0A366DWJ2"/>
<comment type="caution">
    <text evidence="4">The sequence shown here is derived from an EMBL/GenBank/DDBJ whole genome shotgun (WGS) entry which is preliminary data.</text>
</comment>
<dbReference type="PANTHER" id="PTHR32089">
    <property type="entry name" value="METHYL-ACCEPTING CHEMOTAXIS PROTEIN MCPB"/>
    <property type="match status" value="1"/>
</dbReference>
<dbReference type="Proteomes" id="UP000252254">
    <property type="component" value="Unassembled WGS sequence"/>
</dbReference>
<dbReference type="Gene3D" id="1.10.287.950">
    <property type="entry name" value="Methyl-accepting chemotaxis protein"/>
    <property type="match status" value="1"/>
</dbReference>
<sequence length="273" mass="30183">MDKVQAFITSIPYIKELLTEDTMITVFDHEKYLYYSPSTELDFGHKPGESLPEGYLNYAMVDRGGTTTLKVPKEEFGVPFTSISFPIKDDKGDIIAAVNAAVSTTRQEMFKNIIDSMDMVADSLLGKVQHIAAHSEELSTTAEQIQKNTEKTVEHSSEVTHVTNTIKGISEQTNLLGLNAAIEAARVGNEGAGFGVVASEVRKLSLDSKNATETIEETLNAIQNSIHSLQNDFQEITKSSQEEAQLVSEFMNEIETLNETSNKLKSFMETNFN</sequence>
<dbReference type="GO" id="GO:0016020">
    <property type="term" value="C:membrane"/>
    <property type="evidence" value="ECO:0007669"/>
    <property type="project" value="InterPro"/>
</dbReference>
<evidence type="ECO:0000256" key="1">
    <source>
        <dbReference type="ARBA" id="ARBA00023224"/>
    </source>
</evidence>
<dbReference type="OrthoDB" id="9807021at2"/>
<proteinExistence type="predicted"/>
<accession>A0A366DWJ2</accession>
<name>A0A366DWJ2_9BACI</name>
<evidence type="ECO:0000256" key="2">
    <source>
        <dbReference type="PROSITE-ProRule" id="PRU00284"/>
    </source>
</evidence>
<keyword evidence="1 2" id="KW-0807">Transducer</keyword>
<dbReference type="GO" id="GO:0007165">
    <property type="term" value="P:signal transduction"/>
    <property type="evidence" value="ECO:0007669"/>
    <property type="project" value="UniProtKB-KW"/>
</dbReference>
<dbReference type="PROSITE" id="PS50111">
    <property type="entry name" value="CHEMOTAXIS_TRANSDUC_2"/>
    <property type="match status" value="1"/>
</dbReference>
<evidence type="ECO:0000313" key="5">
    <source>
        <dbReference type="Proteomes" id="UP000252254"/>
    </source>
</evidence>
<feature type="domain" description="Methyl-accepting transducer" evidence="3">
    <location>
        <begin position="126"/>
        <end position="273"/>
    </location>
</feature>
<dbReference type="RefSeq" id="WP_113869907.1">
    <property type="nucleotide sequence ID" value="NZ_BAABQN010000010.1"/>
</dbReference>
<evidence type="ECO:0000313" key="4">
    <source>
        <dbReference type="EMBL" id="RBO93548.1"/>
    </source>
</evidence>
<dbReference type="Pfam" id="PF00015">
    <property type="entry name" value="MCPsignal"/>
    <property type="match status" value="1"/>
</dbReference>
<dbReference type="SMART" id="SM00283">
    <property type="entry name" value="MA"/>
    <property type="match status" value="1"/>
</dbReference>
<gene>
    <name evidence="4" type="ORF">DES48_11159</name>
</gene>
<dbReference type="PANTHER" id="PTHR32089:SF112">
    <property type="entry name" value="LYSOZYME-LIKE PROTEIN-RELATED"/>
    <property type="match status" value="1"/>
</dbReference>
<keyword evidence="5" id="KW-1185">Reference proteome</keyword>
<reference evidence="4 5" key="1">
    <citation type="submission" date="2018-06" db="EMBL/GenBank/DDBJ databases">
        <title>Genomic Encyclopedia of Type Strains, Phase IV (KMG-IV): sequencing the most valuable type-strain genomes for metagenomic binning, comparative biology and taxonomic classification.</title>
        <authorList>
            <person name="Goeker M."/>
        </authorList>
    </citation>
    <scope>NUCLEOTIDE SEQUENCE [LARGE SCALE GENOMIC DNA]</scope>
    <source>
        <strain evidence="4 5">DSM 15140</strain>
    </source>
</reference>
<organism evidence="4 5">
    <name type="scientific">Paraliobacillus ryukyuensis</name>
    <dbReference type="NCBI Taxonomy" id="200904"/>
    <lineage>
        <taxon>Bacteria</taxon>
        <taxon>Bacillati</taxon>
        <taxon>Bacillota</taxon>
        <taxon>Bacilli</taxon>
        <taxon>Bacillales</taxon>
        <taxon>Bacillaceae</taxon>
        <taxon>Paraliobacillus</taxon>
    </lineage>
</organism>
<dbReference type="EMBL" id="QNRI01000011">
    <property type="protein sequence ID" value="RBO93548.1"/>
    <property type="molecule type" value="Genomic_DNA"/>
</dbReference>
<dbReference type="SUPFAM" id="SSF58104">
    <property type="entry name" value="Methyl-accepting chemotaxis protein (MCP) signaling domain"/>
    <property type="match status" value="1"/>
</dbReference>
<dbReference type="InterPro" id="IPR004089">
    <property type="entry name" value="MCPsignal_dom"/>
</dbReference>
<protein>
    <submittedName>
        <fullName evidence="4">Methyl-accepting chemotaxis protein (MCP) signaling protein</fullName>
    </submittedName>
</protein>